<dbReference type="PANTHER" id="PTHR45947:SF15">
    <property type="entry name" value="TEICHURONIC ACID BIOSYNTHESIS GLYCOSYLTRANSFERASE TUAC-RELATED"/>
    <property type="match status" value="1"/>
</dbReference>
<dbReference type="InterPro" id="IPR028098">
    <property type="entry name" value="Glyco_trans_4-like_N"/>
</dbReference>
<dbReference type="Gene3D" id="3.40.50.2000">
    <property type="entry name" value="Glycogen Phosphorylase B"/>
    <property type="match status" value="2"/>
</dbReference>
<evidence type="ECO:0000259" key="2">
    <source>
        <dbReference type="Pfam" id="PF13579"/>
    </source>
</evidence>
<gene>
    <name evidence="3" type="primary">epsE</name>
    <name evidence="3" type="ORF">VSX56_19080</name>
</gene>
<evidence type="ECO:0000259" key="1">
    <source>
        <dbReference type="Pfam" id="PF00534"/>
    </source>
</evidence>
<dbReference type="EMBL" id="JAYWLC010000033">
    <property type="protein sequence ID" value="MER5173861.1"/>
    <property type="molecule type" value="Genomic_DNA"/>
</dbReference>
<accession>A0ABV1SLT3</accession>
<reference evidence="3 4" key="2">
    <citation type="submission" date="2024-06" db="EMBL/GenBank/DDBJ databases">
        <title>Thioclava kandeliae sp. nov. from a rhizosphere soil sample of Kandelia candel in a mangrove.</title>
        <authorList>
            <person name="Mu T."/>
        </authorList>
    </citation>
    <scope>NUCLEOTIDE SEQUENCE [LARGE SCALE GENOMIC DNA]</scope>
    <source>
        <strain evidence="3 4">CPCC 100088</strain>
    </source>
</reference>
<dbReference type="PANTHER" id="PTHR45947">
    <property type="entry name" value="SULFOQUINOVOSYL TRANSFERASE SQD2"/>
    <property type="match status" value="1"/>
</dbReference>
<protein>
    <submittedName>
        <fullName evidence="3">Exopolysaccharide biosynthesis GT4 family glycosyltransferase EpsE</fullName>
    </submittedName>
</protein>
<dbReference type="CDD" id="cd03801">
    <property type="entry name" value="GT4_PimA-like"/>
    <property type="match status" value="1"/>
</dbReference>
<sequence length="412" mass="44774">MGDISSDGNAIAVLAAEYPMPTHTFIRREIEALRKLGADVHVFSTREPASGKLARGWGEQARSQCTYLVPFDVRSLWAMPLTLLRAPIYELVSQAAREGKASLRDAIICLPAAARLAAECKRRKIAHIHAHFASRSALVAALAARMSGLPYSITHHGALKDFGGNQTIKWSQAKFAMVITQELLDELEAALAPTRLRASVVQPMGVDSEWFQRKTSYKPRQVGETLRVFSCGRLTRIKGHDCLIEAVALRVGAGDDIQLEIAGGGSSDQDRERLRLLELSEKLGIKDRVSFLGAISEEDVRAKLQASHVFALASRYEAFGVAYIEAMSCGVPTIGTRVGGVPEIIIDGECGFLVPPEAPADLAQAIGKIGDNPVMAELLSSAGRQRVMTRFPIDASARKLLAYSFPDIKTKQ</sequence>
<name>A0ABV1SLT3_9RHOB</name>
<dbReference type="NCBIfam" id="NF041876">
    <property type="entry name" value="EPS_EpsE"/>
    <property type="match status" value="1"/>
</dbReference>
<organism evidence="3 4">
    <name type="scientific">Thioclava kandeliae</name>
    <dbReference type="NCBI Taxonomy" id="3070818"/>
    <lineage>
        <taxon>Bacteria</taxon>
        <taxon>Pseudomonadati</taxon>
        <taxon>Pseudomonadota</taxon>
        <taxon>Alphaproteobacteria</taxon>
        <taxon>Rhodobacterales</taxon>
        <taxon>Paracoccaceae</taxon>
        <taxon>Thioclava</taxon>
    </lineage>
</organism>
<keyword evidence="4" id="KW-1185">Reference proteome</keyword>
<comment type="caution">
    <text evidence="3">The sequence shown here is derived from an EMBL/GenBank/DDBJ whole genome shotgun (WGS) entry which is preliminary data.</text>
</comment>
<dbReference type="Proteomes" id="UP001438953">
    <property type="component" value="Unassembled WGS sequence"/>
</dbReference>
<feature type="domain" description="Glycosyl transferase family 1" evidence="1">
    <location>
        <begin position="223"/>
        <end position="385"/>
    </location>
</feature>
<proteinExistence type="predicted"/>
<dbReference type="RefSeq" id="WP_350939162.1">
    <property type="nucleotide sequence ID" value="NZ_JAYWLC010000033.1"/>
</dbReference>
<dbReference type="InterPro" id="IPR001296">
    <property type="entry name" value="Glyco_trans_1"/>
</dbReference>
<feature type="domain" description="Glycosyltransferase subfamily 4-like N-terminal" evidence="2">
    <location>
        <begin position="24"/>
        <end position="207"/>
    </location>
</feature>
<dbReference type="InterPro" id="IPR050194">
    <property type="entry name" value="Glycosyltransferase_grp1"/>
</dbReference>
<evidence type="ECO:0000313" key="4">
    <source>
        <dbReference type="Proteomes" id="UP001438953"/>
    </source>
</evidence>
<dbReference type="Pfam" id="PF13579">
    <property type="entry name" value="Glyco_trans_4_4"/>
    <property type="match status" value="1"/>
</dbReference>
<dbReference type="Pfam" id="PF00534">
    <property type="entry name" value="Glycos_transf_1"/>
    <property type="match status" value="1"/>
</dbReference>
<dbReference type="SUPFAM" id="SSF53756">
    <property type="entry name" value="UDP-Glycosyltransferase/glycogen phosphorylase"/>
    <property type="match status" value="1"/>
</dbReference>
<evidence type="ECO:0000313" key="3">
    <source>
        <dbReference type="EMBL" id="MER5173861.1"/>
    </source>
</evidence>
<reference evidence="3 4" key="1">
    <citation type="submission" date="2024-01" db="EMBL/GenBank/DDBJ databases">
        <authorList>
            <person name="Deng Y."/>
            <person name="Su J."/>
        </authorList>
    </citation>
    <scope>NUCLEOTIDE SEQUENCE [LARGE SCALE GENOMIC DNA]</scope>
    <source>
        <strain evidence="3 4">CPCC 100088</strain>
    </source>
</reference>